<name>A0A0J7YR02_BETVV</name>
<dbReference type="AlphaFoldDB" id="A0A0J7YR02"/>
<proteinExistence type="predicted"/>
<dbReference type="EMBL" id="KQ106592">
    <property type="protein sequence ID" value="KMS65583.1"/>
    <property type="molecule type" value="Genomic_DNA"/>
</dbReference>
<keyword evidence="4" id="KW-1185">Reference proteome</keyword>
<gene>
    <name evidence="3" type="ORF">BVRB_034500</name>
</gene>
<dbReference type="Proteomes" id="UP000035740">
    <property type="component" value="Unassembled WGS sequence"/>
</dbReference>
<evidence type="ECO:0000256" key="1">
    <source>
        <dbReference type="SAM" id="MobiDB-lite"/>
    </source>
</evidence>
<feature type="compositionally biased region" description="Polar residues" evidence="1">
    <location>
        <begin position="126"/>
        <end position="135"/>
    </location>
</feature>
<reference evidence="3 4" key="1">
    <citation type="journal article" date="2014" name="Nature">
        <title>The genome of the recently domesticated crop plant sugar beet (Beta vulgaris).</title>
        <authorList>
            <person name="Dohm J.C."/>
            <person name="Minoche A.E."/>
            <person name="Holtgrawe D."/>
            <person name="Capella-Gutierrez S."/>
            <person name="Zakrzewski F."/>
            <person name="Tafer H."/>
            <person name="Rupp O."/>
            <person name="Sorensen T.R."/>
            <person name="Stracke R."/>
            <person name="Reinhardt R."/>
            <person name="Goesmann A."/>
            <person name="Kraft T."/>
            <person name="Schulz B."/>
            <person name="Stadler P.F."/>
            <person name="Schmidt T."/>
            <person name="Gabaldon T."/>
            <person name="Lehrach H."/>
            <person name="Weisshaar B."/>
            <person name="Himmelbauer H."/>
        </authorList>
    </citation>
    <scope>NUCLEOTIDE SEQUENCE [LARGE SCALE GENOMIC DNA]</scope>
    <source>
        <tissue evidence="3">Taproot</tissue>
    </source>
</reference>
<evidence type="ECO:0000313" key="4">
    <source>
        <dbReference type="Proteomes" id="UP000035740"/>
    </source>
</evidence>
<dbReference type="InterPro" id="IPR058594">
    <property type="entry name" value="PB1-like_dom_pln"/>
</dbReference>
<accession>A0A0J7YR02</accession>
<dbReference type="Gramene" id="KMS65583">
    <property type="protein sequence ID" value="KMS65583"/>
    <property type="gene ID" value="BVRB_034500"/>
</dbReference>
<evidence type="ECO:0000259" key="2">
    <source>
        <dbReference type="Pfam" id="PF26130"/>
    </source>
</evidence>
<protein>
    <recommendedName>
        <fullName evidence="2">PB1-like domain-containing protein</fullName>
    </recommendedName>
</protein>
<dbReference type="Pfam" id="PF26130">
    <property type="entry name" value="PB1-like"/>
    <property type="match status" value="1"/>
</dbReference>
<feature type="region of interest" description="Disordered" evidence="1">
    <location>
        <begin position="119"/>
        <end position="169"/>
    </location>
</feature>
<feature type="non-terminal residue" evidence="3">
    <location>
        <position position="169"/>
    </location>
</feature>
<dbReference type="OrthoDB" id="998442at2759"/>
<feature type="domain" description="PB1-like" evidence="2">
    <location>
        <begin position="3"/>
        <end position="100"/>
    </location>
</feature>
<evidence type="ECO:0000313" key="3">
    <source>
        <dbReference type="EMBL" id="KMS65583.1"/>
    </source>
</evidence>
<organism evidence="3 4">
    <name type="scientific">Beta vulgaris subsp. vulgaris</name>
    <name type="common">Beet</name>
    <dbReference type="NCBI Taxonomy" id="3555"/>
    <lineage>
        <taxon>Eukaryota</taxon>
        <taxon>Viridiplantae</taxon>
        <taxon>Streptophyta</taxon>
        <taxon>Embryophyta</taxon>
        <taxon>Tracheophyta</taxon>
        <taxon>Spermatophyta</taxon>
        <taxon>Magnoliopsida</taxon>
        <taxon>eudicotyledons</taxon>
        <taxon>Gunneridae</taxon>
        <taxon>Pentapetalae</taxon>
        <taxon>Caryophyllales</taxon>
        <taxon>Chenopodiaceae</taxon>
        <taxon>Betoideae</taxon>
        <taxon>Beta</taxon>
    </lineage>
</organism>
<sequence length="169" mass="18607">MEVVTLRFWHGGIFKKTGKGMEYIGGGGRTFPVDLDELCWFFLEDLAKKCGTYRVIDKIFYLIPGKTLDDGLRIVYRDKEVLEMGEIAMKSRCIDLYVLHGVDEPQVVEGNLLDWATKQPELSEGPDQTQPSQGPEASLSIPGLEPDGPEPNGPEPNGPELNGRSGPGS</sequence>